<dbReference type="GO" id="GO:0004675">
    <property type="term" value="F:transmembrane receptor protein serine/threonine kinase activity"/>
    <property type="evidence" value="ECO:0007669"/>
    <property type="project" value="InterPro"/>
</dbReference>
<dbReference type="Pfam" id="PF01064">
    <property type="entry name" value="Activin_recp"/>
    <property type="match status" value="1"/>
</dbReference>
<keyword evidence="4" id="KW-1133">Transmembrane helix</keyword>
<dbReference type="GO" id="GO:0016020">
    <property type="term" value="C:membrane"/>
    <property type="evidence" value="ECO:0007669"/>
    <property type="project" value="UniProtKB-SubCell"/>
</dbReference>
<keyword evidence="2 5" id="KW-0732">Signal</keyword>
<dbReference type="InterPro" id="IPR045860">
    <property type="entry name" value="Snake_toxin-like_sf"/>
</dbReference>
<comment type="subcellular location">
    <subcellularLocation>
        <location evidence="1">Membrane</location>
    </subcellularLocation>
</comment>
<dbReference type="PANTHER" id="PTHR34721:SF3">
    <property type="entry name" value="ACTIVIN_RECP DOMAIN-CONTAINING PROTEIN-RELATED"/>
    <property type="match status" value="1"/>
</dbReference>
<dbReference type="SUPFAM" id="SSF57302">
    <property type="entry name" value="Snake toxin-like"/>
    <property type="match status" value="1"/>
</dbReference>
<evidence type="ECO:0000256" key="5">
    <source>
        <dbReference type="SAM" id="SignalP"/>
    </source>
</evidence>
<dbReference type="Gene3D" id="2.10.60.10">
    <property type="entry name" value="CD59"/>
    <property type="match status" value="1"/>
</dbReference>
<keyword evidence="3 4" id="KW-0472">Membrane</keyword>
<dbReference type="Proteomes" id="UP001176961">
    <property type="component" value="Unassembled WGS sequence"/>
</dbReference>
<protein>
    <recommendedName>
        <fullName evidence="6">Activin types I and II receptor domain-containing protein</fullName>
    </recommendedName>
</protein>
<comment type="caution">
    <text evidence="7">The sequence shown here is derived from an EMBL/GenBank/DDBJ whole genome shotgun (WGS) entry which is preliminary data.</text>
</comment>
<feature type="signal peptide" evidence="5">
    <location>
        <begin position="1"/>
        <end position="19"/>
    </location>
</feature>
<evidence type="ECO:0000256" key="4">
    <source>
        <dbReference type="SAM" id="Phobius"/>
    </source>
</evidence>
<evidence type="ECO:0000256" key="3">
    <source>
        <dbReference type="ARBA" id="ARBA00023136"/>
    </source>
</evidence>
<dbReference type="PANTHER" id="PTHR34721">
    <property type="entry name" value="PROTEIN CBG09734"/>
    <property type="match status" value="1"/>
</dbReference>
<evidence type="ECO:0000256" key="1">
    <source>
        <dbReference type="ARBA" id="ARBA00004370"/>
    </source>
</evidence>
<gene>
    <name evidence="7" type="ORF">CYNAS_LOCUS10118</name>
</gene>
<feature type="transmembrane region" description="Helical" evidence="4">
    <location>
        <begin position="91"/>
        <end position="111"/>
    </location>
</feature>
<sequence>MFSVKHSVILIALVAFSLALKCYTGYTKNKDKTKETVDCPTAGYCYKKTEKSGKDDIHTYGCAWTQDCPKLGCTTVNKITKCCCNRDLCNGSTPLLLIISFAPFIVVRFIFY</sequence>
<reference evidence="7" key="1">
    <citation type="submission" date="2023-07" db="EMBL/GenBank/DDBJ databases">
        <authorList>
            <consortium name="CYATHOMIX"/>
        </authorList>
    </citation>
    <scope>NUCLEOTIDE SEQUENCE</scope>
    <source>
        <strain evidence="7">N/A</strain>
    </source>
</reference>
<evidence type="ECO:0000313" key="7">
    <source>
        <dbReference type="EMBL" id="CAJ0598135.1"/>
    </source>
</evidence>
<proteinExistence type="predicted"/>
<dbReference type="AlphaFoldDB" id="A0AA36GTM6"/>
<feature type="domain" description="Activin types I and II receptor" evidence="6">
    <location>
        <begin position="20"/>
        <end position="91"/>
    </location>
</feature>
<evidence type="ECO:0000259" key="6">
    <source>
        <dbReference type="Pfam" id="PF01064"/>
    </source>
</evidence>
<dbReference type="EMBL" id="CATQJL010000223">
    <property type="protein sequence ID" value="CAJ0598135.1"/>
    <property type="molecule type" value="Genomic_DNA"/>
</dbReference>
<dbReference type="InterPro" id="IPR000472">
    <property type="entry name" value="Activin_recp"/>
</dbReference>
<organism evidence="7 8">
    <name type="scientific">Cylicocyclus nassatus</name>
    <name type="common">Nematode worm</name>
    <dbReference type="NCBI Taxonomy" id="53992"/>
    <lineage>
        <taxon>Eukaryota</taxon>
        <taxon>Metazoa</taxon>
        <taxon>Ecdysozoa</taxon>
        <taxon>Nematoda</taxon>
        <taxon>Chromadorea</taxon>
        <taxon>Rhabditida</taxon>
        <taxon>Rhabditina</taxon>
        <taxon>Rhabditomorpha</taxon>
        <taxon>Strongyloidea</taxon>
        <taxon>Strongylidae</taxon>
        <taxon>Cylicocyclus</taxon>
    </lineage>
</organism>
<keyword evidence="4" id="KW-0812">Transmembrane</keyword>
<evidence type="ECO:0000256" key="2">
    <source>
        <dbReference type="ARBA" id="ARBA00022729"/>
    </source>
</evidence>
<accession>A0AA36GTM6</accession>
<evidence type="ECO:0000313" key="8">
    <source>
        <dbReference type="Proteomes" id="UP001176961"/>
    </source>
</evidence>
<keyword evidence="8" id="KW-1185">Reference proteome</keyword>
<name>A0AA36GTM6_CYLNA</name>
<feature type="chain" id="PRO_5041325319" description="Activin types I and II receptor domain-containing protein" evidence="5">
    <location>
        <begin position="20"/>
        <end position="112"/>
    </location>
</feature>